<evidence type="ECO:0000313" key="10">
    <source>
        <dbReference type="EMBL" id="AKO65763.1"/>
    </source>
</evidence>
<dbReference type="EMBL" id="CP011002">
    <property type="protein sequence ID" value="AKO65763.1"/>
    <property type="molecule type" value="Genomic_DNA"/>
</dbReference>
<dbReference type="UniPathway" id="UPA00068">
    <property type="reaction ID" value="UER00114"/>
</dbReference>
<evidence type="ECO:0000256" key="6">
    <source>
        <dbReference type="ARBA" id="ARBA00023239"/>
    </source>
</evidence>
<dbReference type="FunFam" id="1.20.200.10:FF:000015">
    <property type="entry name" value="argininosuccinate lyase isoform X2"/>
    <property type="match status" value="1"/>
</dbReference>
<dbReference type="HAMAP" id="MF_00006">
    <property type="entry name" value="Arg_succ_lyase"/>
    <property type="match status" value="1"/>
</dbReference>
<dbReference type="InterPro" id="IPR022761">
    <property type="entry name" value="Fumarate_lyase_N"/>
</dbReference>
<dbReference type="AlphaFoldDB" id="A0A0H4J1Z0"/>
<evidence type="ECO:0000256" key="7">
    <source>
        <dbReference type="HAMAP-Rule" id="MF_00006"/>
    </source>
</evidence>
<gene>
    <name evidence="7" type="primary">argH</name>
    <name evidence="10" type="ORF">VI33_03310</name>
</gene>
<dbReference type="NCBIfam" id="TIGR00838">
    <property type="entry name" value="argH"/>
    <property type="match status" value="1"/>
</dbReference>
<dbReference type="FunFam" id="1.10.275.10:FF:000002">
    <property type="entry name" value="Argininosuccinate lyase"/>
    <property type="match status" value="1"/>
</dbReference>
<dbReference type="PANTHER" id="PTHR43814">
    <property type="entry name" value="ARGININOSUCCINATE LYASE"/>
    <property type="match status" value="1"/>
</dbReference>
<name>A0A0H4J1Z0_9PROT</name>
<dbReference type="EC" id="4.3.2.1" evidence="3 7"/>
<dbReference type="InterPro" id="IPR000362">
    <property type="entry name" value="Fumarate_lyase_fam"/>
</dbReference>
<keyword evidence="4 7" id="KW-0055">Arginine biosynthesis</keyword>
<keyword evidence="11" id="KW-1185">Reference proteome</keyword>
<dbReference type="Proteomes" id="UP000066549">
    <property type="component" value="Chromosome"/>
</dbReference>
<evidence type="ECO:0000259" key="9">
    <source>
        <dbReference type="Pfam" id="PF14698"/>
    </source>
</evidence>
<evidence type="ECO:0000256" key="5">
    <source>
        <dbReference type="ARBA" id="ARBA00022605"/>
    </source>
</evidence>
<evidence type="ECO:0000256" key="2">
    <source>
        <dbReference type="ARBA" id="ARBA00004941"/>
    </source>
</evidence>
<dbReference type="CDD" id="cd01359">
    <property type="entry name" value="Argininosuccinate_lyase"/>
    <property type="match status" value="1"/>
</dbReference>
<proteinExistence type="inferred from homology"/>
<dbReference type="PROSITE" id="PS00163">
    <property type="entry name" value="FUMARATE_LYASES"/>
    <property type="match status" value="1"/>
</dbReference>
<comment type="pathway">
    <text evidence="2 7">Amino-acid biosynthesis; L-arginine biosynthesis; L-arginine from L-ornithine and carbamoyl phosphate: step 3/3.</text>
</comment>
<dbReference type="Gene3D" id="1.10.275.10">
    <property type="entry name" value="Fumarase/aspartase (N-terminal domain)"/>
    <property type="match status" value="1"/>
</dbReference>
<dbReference type="InterPro" id="IPR008948">
    <property type="entry name" value="L-Aspartase-like"/>
</dbReference>
<dbReference type="Gene3D" id="1.20.200.10">
    <property type="entry name" value="Fumarase/aspartase (Central domain)"/>
    <property type="match status" value="1"/>
</dbReference>
<dbReference type="Pfam" id="PF14698">
    <property type="entry name" value="ASL_C2"/>
    <property type="match status" value="1"/>
</dbReference>
<feature type="domain" description="Argininosuccinate lyase C-terminal" evidence="9">
    <location>
        <begin position="367"/>
        <end position="435"/>
    </location>
</feature>
<evidence type="ECO:0000256" key="3">
    <source>
        <dbReference type="ARBA" id="ARBA00012338"/>
    </source>
</evidence>
<dbReference type="Gene3D" id="1.10.40.30">
    <property type="entry name" value="Fumarase/aspartase (C-terminal domain)"/>
    <property type="match status" value="1"/>
</dbReference>
<comment type="subcellular location">
    <subcellularLocation>
        <location evidence="7">Cytoplasm</location>
    </subcellularLocation>
</comment>
<dbReference type="Pfam" id="PF00206">
    <property type="entry name" value="Lyase_1"/>
    <property type="match status" value="1"/>
</dbReference>
<keyword evidence="5 7" id="KW-0028">Amino-acid biosynthesis</keyword>
<evidence type="ECO:0000313" key="11">
    <source>
        <dbReference type="Proteomes" id="UP000066549"/>
    </source>
</evidence>
<comment type="catalytic activity">
    <reaction evidence="1 7">
        <text>2-(N(omega)-L-arginino)succinate = fumarate + L-arginine</text>
        <dbReference type="Rhea" id="RHEA:24020"/>
        <dbReference type="ChEBI" id="CHEBI:29806"/>
        <dbReference type="ChEBI" id="CHEBI:32682"/>
        <dbReference type="ChEBI" id="CHEBI:57472"/>
        <dbReference type="EC" id="4.3.2.1"/>
    </reaction>
</comment>
<dbReference type="PATRIC" id="fig|1623450.3.peg.652"/>
<dbReference type="GO" id="GO:0004056">
    <property type="term" value="F:argininosuccinate lyase activity"/>
    <property type="evidence" value="ECO:0007669"/>
    <property type="project" value="UniProtKB-UniRule"/>
</dbReference>
<dbReference type="InterPro" id="IPR009049">
    <property type="entry name" value="Argininosuccinate_lyase"/>
</dbReference>
<sequence length="464" mass="52631">MKEQNKKWSGRFDEPVDKLVQIFTASVDFDQRLALYDIQGSLAHAEMLKKQKIISATDFKKIDQGLKKISEQIMLGKFKWSVSDEDVHLNIEKKLTQLIGDAGKKLHTGRSRNDQIATDLRLFLRDITDEVILKITKLQKNIVSLAKKNINSYMPGLTHLQIAQPISFAHHMMAYYEMLDRDKNRFFDGRKRINQLPLGSAALAGTTYPIDRKFVAKKLKFEGISMNSLDAVSDRDFAIEFCFNAVMMMTHLSRLSEELIMWMSPFFNFIDIADKFCTGSSIMPQKKNPDVPELIRGKVARVNGNLLSLLTLMKSQPLAYNKDNQEDKEPVFDSVDTVIGSLEIYADLVRHITVNKKQMLHYAEEGFSTATDLADYLVKKGVPFRTSHESVANLVNHAVKNDLSLHEIELADLKKFSSVIQKDVYDFLTVEGSVAARSHIGGTSPKQVTKAISLAEIQLKKKLR</sequence>
<organism evidence="10 11">
    <name type="scientific">Methylophilales bacterium MBRS-H7</name>
    <dbReference type="NCBI Taxonomy" id="1623450"/>
    <lineage>
        <taxon>Bacteria</taxon>
        <taxon>Pseudomonadati</taxon>
        <taxon>Pseudomonadota</taxon>
        <taxon>Betaproteobacteria</taxon>
        <taxon>Nitrosomonadales</taxon>
        <taxon>OM43 clade</taxon>
    </lineage>
</organism>
<dbReference type="GO" id="GO:0042450">
    <property type="term" value="P:L-arginine biosynthetic process via ornithine"/>
    <property type="evidence" value="ECO:0007669"/>
    <property type="project" value="UniProtKB-UniRule"/>
</dbReference>
<keyword evidence="6 7" id="KW-0456">Lyase</keyword>
<dbReference type="FunFam" id="1.10.40.30:FF:000001">
    <property type="entry name" value="Argininosuccinate lyase"/>
    <property type="match status" value="1"/>
</dbReference>
<dbReference type="PANTHER" id="PTHR43814:SF1">
    <property type="entry name" value="ARGININOSUCCINATE LYASE"/>
    <property type="match status" value="1"/>
</dbReference>
<evidence type="ECO:0000256" key="1">
    <source>
        <dbReference type="ARBA" id="ARBA00000985"/>
    </source>
</evidence>
<evidence type="ECO:0000259" key="8">
    <source>
        <dbReference type="Pfam" id="PF00206"/>
    </source>
</evidence>
<dbReference type="PRINTS" id="PR00145">
    <property type="entry name" value="ARGSUCLYASE"/>
</dbReference>
<evidence type="ECO:0000256" key="4">
    <source>
        <dbReference type="ARBA" id="ARBA00022571"/>
    </source>
</evidence>
<dbReference type="InterPro" id="IPR020557">
    <property type="entry name" value="Fumarate_lyase_CS"/>
</dbReference>
<feature type="domain" description="Fumarate lyase N-terminal" evidence="8">
    <location>
        <begin position="10"/>
        <end position="304"/>
    </location>
</feature>
<dbReference type="GO" id="GO:0005829">
    <property type="term" value="C:cytosol"/>
    <property type="evidence" value="ECO:0007669"/>
    <property type="project" value="TreeGrafter"/>
</dbReference>
<keyword evidence="7" id="KW-0963">Cytoplasm</keyword>
<dbReference type="PRINTS" id="PR00149">
    <property type="entry name" value="FUMRATELYASE"/>
</dbReference>
<accession>A0A0H4J1Z0</accession>
<protein>
    <recommendedName>
        <fullName evidence="3 7">Argininosuccinate lyase</fullName>
        <shortName evidence="7">ASAL</shortName>
        <ecNumber evidence="3 7">4.3.2.1</ecNumber>
    </recommendedName>
    <alternativeName>
        <fullName evidence="7">Arginosuccinase</fullName>
    </alternativeName>
</protein>
<comment type="similarity">
    <text evidence="7">Belongs to the lyase 1 family. Argininosuccinate lyase subfamily.</text>
</comment>
<reference evidence="10 11" key="1">
    <citation type="submission" date="2015-03" db="EMBL/GenBank/DDBJ databases">
        <title>Comparative analysis of the OM43 clade including a novel species from Red Sea uncovers genomic and metabolic diversity among marine methylotrophs.</title>
        <authorList>
            <person name="Jimenez-Infante F."/>
            <person name="Ngugi D.K."/>
            <person name="Vinu M."/>
            <person name="Alam I."/>
            <person name="Kamau A."/>
            <person name="Blom J."/>
            <person name="Bajic V.B."/>
            <person name="Stingl U."/>
        </authorList>
    </citation>
    <scope>NUCLEOTIDE SEQUENCE [LARGE SCALE GENOMIC DNA]</scope>
    <source>
        <strain evidence="10 11">MBRSH7</strain>
    </source>
</reference>
<dbReference type="InterPro" id="IPR024083">
    <property type="entry name" value="Fumarase/histidase_N"/>
</dbReference>
<dbReference type="OrthoDB" id="9769623at2"/>
<dbReference type="InterPro" id="IPR029419">
    <property type="entry name" value="Arg_succ_lyase_C"/>
</dbReference>
<dbReference type="SUPFAM" id="SSF48557">
    <property type="entry name" value="L-aspartase-like"/>
    <property type="match status" value="1"/>
</dbReference>